<dbReference type="Proteomes" id="UP000729402">
    <property type="component" value="Unassembled WGS sequence"/>
</dbReference>
<dbReference type="EMBL" id="JAAALK010000080">
    <property type="protein sequence ID" value="KAG8092338.1"/>
    <property type="molecule type" value="Genomic_DNA"/>
</dbReference>
<sequence>MPRGISSADAQCNPRQSLTGRRTRMDQCFPCPSPAIFDQCRPEHLPSPSASTTLGHLVSSSLVRLADASCDS</sequence>
<proteinExistence type="predicted"/>
<keyword evidence="2" id="KW-1185">Reference proteome</keyword>
<accession>A0A8J6BW01</accession>
<reference evidence="1" key="1">
    <citation type="journal article" date="2021" name="bioRxiv">
        <title>Whole Genome Assembly and Annotation of Northern Wild Rice, Zizania palustris L., Supports a Whole Genome Duplication in the Zizania Genus.</title>
        <authorList>
            <person name="Haas M."/>
            <person name="Kono T."/>
            <person name="Macchietto M."/>
            <person name="Millas R."/>
            <person name="McGilp L."/>
            <person name="Shao M."/>
            <person name="Duquette J."/>
            <person name="Hirsch C.N."/>
            <person name="Kimball J."/>
        </authorList>
    </citation>
    <scope>NUCLEOTIDE SEQUENCE</scope>
    <source>
        <tissue evidence="1">Fresh leaf tissue</tissue>
    </source>
</reference>
<reference evidence="1" key="2">
    <citation type="submission" date="2021-02" db="EMBL/GenBank/DDBJ databases">
        <authorList>
            <person name="Kimball J.A."/>
            <person name="Haas M.W."/>
            <person name="Macchietto M."/>
            <person name="Kono T."/>
            <person name="Duquette J."/>
            <person name="Shao M."/>
        </authorList>
    </citation>
    <scope>NUCLEOTIDE SEQUENCE</scope>
    <source>
        <tissue evidence="1">Fresh leaf tissue</tissue>
    </source>
</reference>
<organism evidence="1 2">
    <name type="scientific">Zizania palustris</name>
    <name type="common">Northern wild rice</name>
    <dbReference type="NCBI Taxonomy" id="103762"/>
    <lineage>
        <taxon>Eukaryota</taxon>
        <taxon>Viridiplantae</taxon>
        <taxon>Streptophyta</taxon>
        <taxon>Embryophyta</taxon>
        <taxon>Tracheophyta</taxon>
        <taxon>Spermatophyta</taxon>
        <taxon>Magnoliopsida</taxon>
        <taxon>Liliopsida</taxon>
        <taxon>Poales</taxon>
        <taxon>Poaceae</taxon>
        <taxon>BOP clade</taxon>
        <taxon>Oryzoideae</taxon>
        <taxon>Oryzeae</taxon>
        <taxon>Zizaniinae</taxon>
        <taxon>Zizania</taxon>
    </lineage>
</organism>
<dbReference type="AlphaFoldDB" id="A0A8J6BW01"/>
<comment type="caution">
    <text evidence="1">The sequence shown here is derived from an EMBL/GenBank/DDBJ whole genome shotgun (WGS) entry which is preliminary data.</text>
</comment>
<name>A0A8J6BW01_ZIZPA</name>
<evidence type="ECO:0000313" key="2">
    <source>
        <dbReference type="Proteomes" id="UP000729402"/>
    </source>
</evidence>
<gene>
    <name evidence="1" type="ORF">GUJ93_ZPchr0012g22007</name>
</gene>
<protein>
    <submittedName>
        <fullName evidence="1">Uncharacterized protein</fullName>
    </submittedName>
</protein>
<evidence type="ECO:0000313" key="1">
    <source>
        <dbReference type="EMBL" id="KAG8092338.1"/>
    </source>
</evidence>